<accession>A0A067BPP1</accession>
<name>A0A067BPP1_SAPPC</name>
<evidence type="ECO:0000313" key="2">
    <source>
        <dbReference type="Proteomes" id="UP000030745"/>
    </source>
</evidence>
<protein>
    <submittedName>
        <fullName evidence="1">Uncharacterized protein</fullName>
    </submittedName>
</protein>
<organism evidence="1 2">
    <name type="scientific">Saprolegnia parasitica (strain CBS 223.65)</name>
    <dbReference type="NCBI Taxonomy" id="695850"/>
    <lineage>
        <taxon>Eukaryota</taxon>
        <taxon>Sar</taxon>
        <taxon>Stramenopiles</taxon>
        <taxon>Oomycota</taxon>
        <taxon>Saprolegniomycetes</taxon>
        <taxon>Saprolegniales</taxon>
        <taxon>Saprolegniaceae</taxon>
        <taxon>Saprolegnia</taxon>
    </lineage>
</organism>
<proteinExistence type="predicted"/>
<dbReference type="GeneID" id="24139375"/>
<dbReference type="EMBL" id="KK583998">
    <property type="protein sequence ID" value="KDO16657.1"/>
    <property type="molecule type" value="Genomic_DNA"/>
</dbReference>
<keyword evidence="2" id="KW-1185">Reference proteome</keyword>
<dbReference type="RefSeq" id="XP_012212635.1">
    <property type="nucleotide sequence ID" value="XM_012357245.1"/>
</dbReference>
<dbReference type="VEuPathDB" id="FungiDB:SPRG_17847"/>
<evidence type="ECO:0000313" key="1">
    <source>
        <dbReference type="EMBL" id="KDO16657.1"/>
    </source>
</evidence>
<dbReference type="KEGG" id="spar:SPRG_17847"/>
<dbReference type="Proteomes" id="UP000030745">
    <property type="component" value="Unassembled WGS sequence"/>
</dbReference>
<dbReference type="AlphaFoldDB" id="A0A067BPP1"/>
<gene>
    <name evidence="1" type="ORF">SPRG_17847</name>
</gene>
<reference evidence="1 2" key="1">
    <citation type="journal article" date="2013" name="PLoS Genet.">
        <title>Distinctive expansion of potential virulence genes in the genome of the oomycete fish pathogen Saprolegnia parasitica.</title>
        <authorList>
            <person name="Jiang R.H."/>
            <person name="de Bruijn I."/>
            <person name="Haas B.J."/>
            <person name="Belmonte R."/>
            <person name="Lobach L."/>
            <person name="Christie J."/>
            <person name="van den Ackerveken G."/>
            <person name="Bottin A."/>
            <person name="Bulone V."/>
            <person name="Diaz-Moreno S.M."/>
            <person name="Dumas B."/>
            <person name="Fan L."/>
            <person name="Gaulin E."/>
            <person name="Govers F."/>
            <person name="Grenville-Briggs L.J."/>
            <person name="Horner N.R."/>
            <person name="Levin J.Z."/>
            <person name="Mammella M."/>
            <person name="Meijer H.J."/>
            <person name="Morris P."/>
            <person name="Nusbaum C."/>
            <person name="Oome S."/>
            <person name="Phillips A.J."/>
            <person name="van Rooyen D."/>
            <person name="Rzeszutek E."/>
            <person name="Saraiva M."/>
            <person name="Secombes C.J."/>
            <person name="Seidl M.F."/>
            <person name="Snel B."/>
            <person name="Stassen J.H."/>
            <person name="Sykes S."/>
            <person name="Tripathy S."/>
            <person name="van den Berg H."/>
            <person name="Vega-Arreguin J.C."/>
            <person name="Wawra S."/>
            <person name="Young S.K."/>
            <person name="Zeng Q."/>
            <person name="Dieguez-Uribeondo J."/>
            <person name="Russ C."/>
            <person name="Tyler B.M."/>
            <person name="van West P."/>
        </authorList>
    </citation>
    <scope>NUCLEOTIDE SEQUENCE [LARGE SCALE GENOMIC DNA]</scope>
    <source>
        <strain evidence="1 2">CBS 223.65</strain>
    </source>
</reference>
<sequence length="50" mass="5156">MTMSCVVAGEQTQLELGAVSKIRVAATETEFASASNAHRLAVAVPSFAGF</sequence>